<sequence length="422" mass="44095">MTFLRALRTLLRGRGFRRLFASRMTSSFGDGIFQVALASHVLFNPEQAADARGIAIAFAIVLLPYSILGPFVGVLLDRWPRRRVLVVSQLIRVAAMLSVATLVTGAETAPAFYGLVLLVFSVNRFILAGLSSAMPHVVERSALVSANSVAPTCGSIAYLLGGAVGTGIRALGGSDAVDVLVAAAAVAVAAWTAARLPFIGPDDTGRGPSMGQIARSVVSGLLEAARTLPRRARLLLLLVFVTRIPFGFLLLQTLLLFRGPFENGQGPLGFGIAAAASAVGFVSAALATPWLAPRLGAVPYAARMLAIGAVVCAVLGPFLLPWTIVLVGLVVSFTSQCVKITVDSLMQAHVQDHLLGRAFSAYDVVYNAGMVAAAALGAIVLPPTGLAWWPLVAFACLYGATAMALGGLWQRATTADHERPLG</sequence>
<keyword evidence="4 6" id="KW-1133">Transmembrane helix</keyword>
<keyword evidence="2" id="KW-1003">Cell membrane</keyword>
<evidence type="ECO:0000256" key="3">
    <source>
        <dbReference type="ARBA" id="ARBA00022692"/>
    </source>
</evidence>
<evidence type="ECO:0000256" key="4">
    <source>
        <dbReference type="ARBA" id="ARBA00022989"/>
    </source>
</evidence>
<evidence type="ECO:0000256" key="5">
    <source>
        <dbReference type="ARBA" id="ARBA00023136"/>
    </source>
</evidence>
<feature type="transmembrane region" description="Helical" evidence="6">
    <location>
        <begin position="54"/>
        <end position="76"/>
    </location>
</feature>
<evidence type="ECO:0000256" key="2">
    <source>
        <dbReference type="ARBA" id="ARBA00022475"/>
    </source>
</evidence>
<feature type="transmembrane region" description="Helical" evidence="6">
    <location>
        <begin position="354"/>
        <end position="381"/>
    </location>
</feature>
<dbReference type="InterPro" id="IPR036259">
    <property type="entry name" value="MFS_trans_sf"/>
</dbReference>
<evidence type="ECO:0000256" key="6">
    <source>
        <dbReference type="SAM" id="Phobius"/>
    </source>
</evidence>
<feature type="transmembrane region" description="Helical" evidence="6">
    <location>
        <begin position="111"/>
        <end position="130"/>
    </location>
</feature>
<feature type="transmembrane region" description="Helical" evidence="6">
    <location>
        <begin position="83"/>
        <end position="105"/>
    </location>
</feature>
<evidence type="ECO:0000313" key="8">
    <source>
        <dbReference type="Proteomes" id="UP001500013"/>
    </source>
</evidence>
<gene>
    <name evidence="7" type="ORF">GCM10009817_15740</name>
</gene>
<protein>
    <submittedName>
        <fullName evidence="7">MFS transporter</fullName>
    </submittedName>
</protein>
<organism evidence="7 8">
    <name type="scientific">Terrabacter lapilli</name>
    <dbReference type="NCBI Taxonomy" id="436231"/>
    <lineage>
        <taxon>Bacteria</taxon>
        <taxon>Bacillati</taxon>
        <taxon>Actinomycetota</taxon>
        <taxon>Actinomycetes</taxon>
        <taxon>Micrococcales</taxon>
        <taxon>Intrasporangiaceae</taxon>
        <taxon>Terrabacter</taxon>
    </lineage>
</organism>
<comment type="subcellular location">
    <subcellularLocation>
        <location evidence="1">Cell membrane</location>
        <topology evidence="1">Multi-pass membrane protein</topology>
    </subcellularLocation>
</comment>
<reference evidence="7 8" key="1">
    <citation type="journal article" date="2019" name="Int. J. Syst. Evol. Microbiol.">
        <title>The Global Catalogue of Microorganisms (GCM) 10K type strain sequencing project: providing services to taxonomists for standard genome sequencing and annotation.</title>
        <authorList>
            <consortium name="The Broad Institute Genomics Platform"/>
            <consortium name="The Broad Institute Genome Sequencing Center for Infectious Disease"/>
            <person name="Wu L."/>
            <person name="Ma J."/>
        </authorList>
    </citation>
    <scope>NUCLEOTIDE SEQUENCE [LARGE SCALE GENOMIC DNA]</scope>
    <source>
        <strain evidence="7 8">JCM 15628</strain>
    </source>
</reference>
<accession>A0ABN2RWP6</accession>
<feature type="transmembrane region" description="Helical" evidence="6">
    <location>
        <begin position="268"/>
        <end position="288"/>
    </location>
</feature>
<proteinExistence type="predicted"/>
<evidence type="ECO:0000256" key="1">
    <source>
        <dbReference type="ARBA" id="ARBA00004651"/>
    </source>
</evidence>
<dbReference type="Pfam" id="PF07690">
    <property type="entry name" value="MFS_1"/>
    <property type="match status" value="1"/>
</dbReference>
<dbReference type="SUPFAM" id="SSF103473">
    <property type="entry name" value="MFS general substrate transporter"/>
    <property type="match status" value="1"/>
</dbReference>
<dbReference type="Gene3D" id="1.20.1250.20">
    <property type="entry name" value="MFS general substrate transporter like domains"/>
    <property type="match status" value="1"/>
</dbReference>
<feature type="transmembrane region" description="Helical" evidence="6">
    <location>
        <begin position="142"/>
        <end position="160"/>
    </location>
</feature>
<name>A0ABN2RWP6_9MICO</name>
<comment type="caution">
    <text evidence="7">The sequence shown here is derived from an EMBL/GenBank/DDBJ whole genome shotgun (WGS) entry which is preliminary data.</text>
</comment>
<feature type="transmembrane region" description="Helical" evidence="6">
    <location>
        <begin position="20"/>
        <end position="42"/>
    </location>
</feature>
<dbReference type="EMBL" id="BAAAPU010000006">
    <property type="protein sequence ID" value="GAA1976264.1"/>
    <property type="molecule type" value="Genomic_DNA"/>
</dbReference>
<dbReference type="CDD" id="cd06173">
    <property type="entry name" value="MFS_MefA_like"/>
    <property type="match status" value="1"/>
</dbReference>
<dbReference type="RefSeq" id="WP_344060189.1">
    <property type="nucleotide sequence ID" value="NZ_BAAAPU010000006.1"/>
</dbReference>
<dbReference type="InterPro" id="IPR011701">
    <property type="entry name" value="MFS"/>
</dbReference>
<keyword evidence="3 6" id="KW-0812">Transmembrane</keyword>
<keyword evidence="8" id="KW-1185">Reference proteome</keyword>
<feature type="transmembrane region" description="Helical" evidence="6">
    <location>
        <begin position="180"/>
        <end position="200"/>
    </location>
</feature>
<dbReference type="PANTHER" id="PTHR23513">
    <property type="entry name" value="INTEGRAL MEMBRANE EFFLUX PROTEIN-RELATED"/>
    <property type="match status" value="1"/>
</dbReference>
<evidence type="ECO:0000313" key="7">
    <source>
        <dbReference type="EMBL" id="GAA1976264.1"/>
    </source>
</evidence>
<feature type="transmembrane region" description="Helical" evidence="6">
    <location>
        <begin position="300"/>
        <end position="318"/>
    </location>
</feature>
<keyword evidence="5 6" id="KW-0472">Membrane</keyword>
<dbReference type="PANTHER" id="PTHR23513:SF17">
    <property type="entry name" value="MEMBRANE PROTEIN"/>
    <property type="match status" value="1"/>
</dbReference>
<feature type="transmembrane region" description="Helical" evidence="6">
    <location>
        <begin position="234"/>
        <end position="256"/>
    </location>
</feature>
<dbReference type="Proteomes" id="UP001500013">
    <property type="component" value="Unassembled WGS sequence"/>
</dbReference>
<feature type="transmembrane region" description="Helical" evidence="6">
    <location>
        <begin position="387"/>
        <end position="409"/>
    </location>
</feature>